<dbReference type="PANTHER" id="PTHR25462">
    <property type="entry name" value="BONUS, ISOFORM C-RELATED"/>
    <property type="match status" value="1"/>
</dbReference>
<keyword evidence="1" id="KW-0479">Metal-binding</keyword>
<name>A0A8B6BPK0_MYTGA</name>
<dbReference type="CDD" id="cd19757">
    <property type="entry name" value="Bbox1"/>
    <property type="match status" value="1"/>
</dbReference>
<dbReference type="EMBL" id="UYJE01000434">
    <property type="protein sequence ID" value="VDH93312.1"/>
    <property type="molecule type" value="Genomic_DNA"/>
</dbReference>
<dbReference type="PANTHER" id="PTHR25462:SF296">
    <property type="entry name" value="MEIOTIC P26, ISOFORM F"/>
    <property type="match status" value="1"/>
</dbReference>
<sequence length="352" mass="41305">MATANLDECENVCVELLNCTQCEKRYDQISHQPRILPCLHTICSDCLMKHFQSSSFKYTVCQKSVDIQDSFESSKDKFPIDFTIRDRIEFVDFNQNIISICDFCDESKTEIYRCKDCESFICETCIKFHNQSNKFKNHVICNLSERSDVSEFFLMRYFVRRMAMKTDHLKYFAQGTDAKDPYRSNSGDHQAKDVQDVFKMEMARIFDKYKRIEELGSRTSAVKKRIKDEMSNIKRQKEAEQNKMNEFFIHCHKLLETRQNMLTQKLDTDTEIKCKALALQEEELDSFQNKILTSKVFLQQASLSKNAPAFLASVSCVDKNLDEIKETEFDRQPTHIANAKFLDDRENSEHKI</sequence>
<dbReference type="SUPFAM" id="SSF57850">
    <property type="entry name" value="RING/U-box"/>
    <property type="match status" value="1"/>
</dbReference>
<evidence type="ECO:0000256" key="3">
    <source>
        <dbReference type="ARBA" id="ARBA00022833"/>
    </source>
</evidence>
<keyword evidence="2" id="KW-0863">Zinc-finger</keyword>
<dbReference type="Gene3D" id="4.10.830.40">
    <property type="match status" value="1"/>
</dbReference>
<evidence type="ECO:0000313" key="5">
    <source>
        <dbReference type="Proteomes" id="UP000596742"/>
    </source>
</evidence>
<reference evidence="4" key="1">
    <citation type="submission" date="2018-11" db="EMBL/GenBank/DDBJ databases">
        <authorList>
            <person name="Alioto T."/>
            <person name="Alioto T."/>
        </authorList>
    </citation>
    <scope>NUCLEOTIDE SEQUENCE</scope>
</reference>
<protein>
    <recommendedName>
        <fullName evidence="6">B box-type domain-containing protein</fullName>
    </recommendedName>
</protein>
<keyword evidence="3" id="KW-0862">Zinc</keyword>
<dbReference type="InterPro" id="IPR047153">
    <property type="entry name" value="TRIM45/56/19-like"/>
</dbReference>
<dbReference type="OrthoDB" id="6105776at2759"/>
<evidence type="ECO:0000313" key="4">
    <source>
        <dbReference type="EMBL" id="VDH93312.1"/>
    </source>
</evidence>
<dbReference type="PROSITE" id="PS00518">
    <property type="entry name" value="ZF_RING_1"/>
    <property type="match status" value="1"/>
</dbReference>
<proteinExistence type="predicted"/>
<dbReference type="AlphaFoldDB" id="A0A8B6BPK0"/>
<evidence type="ECO:0008006" key="6">
    <source>
        <dbReference type="Google" id="ProtNLM"/>
    </source>
</evidence>
<evidence type="ECO:0000256" key="1">
    <source>
        <dbReference type="ARBA" id="ARBA00022723"/>
    </source>
</evidence>
<dbReference type="Gene3D" id="3.30.40.10">
    <property type="entry name" value="Zinc/RING finger domain, C3HC4 (zinc finger)"/>
    <property type="match status" value="1"/>
</dbReference>
<organism evidence="4 5">
    <name type="scientific">Mytilus galloprovincialis</name>
    <name type="common">Mediterranean mussel</name>
    <dbReference type="NCBI Taxonomy" id="29158"/>
    <lineage>
        <taxon>Eukaryota</taxon>
        <taxon>Metazoa</taxon>
        <taxon>Spiralia</taxon>
        <taxon>Lophotrochozoa</taxon>
        <taxon>Mollusca</taxon>
        <taxon>Bivalvia</taxon>
        <taxon>Autobranchia</taxon>
        <taxon>Pteriomorphia</taxon>
        <taxon>Mytilida</taxon>
        <taxon>Mytiloidea</taxon>
        <taxon>Mytilidae</taxon>
        <taxon>Mytilinae</taxon>
        <taxon>Mytilus</taxon>
    </lineage>
</organism>
<gene>
    <name evidence="4" type="ORF">MGAL_10B059514</name>
</gene>
<keyword evidence="5" id="KW-1185">Reference proteome</keyword>
<dbReference type="InterPro" id="IPR013083">
    <property type="entry name" value="Znf_RING/FYVE/PHD"/>
</dbReference>
<comment type="caution">
    <text evidence="4">The sequence shown here is derived from an EMBL/GenBank/DDBJ whole genome shotgun (WGS) entry which is preliminary data.</text>
</comment>
<evidence type="ECO:0000256" key="2">
    <source>
        <dbReference type="ARBA" id="ARBA00022771"/>
    </source>
</evidence>
<accession>A0A8B6BPK0</accession>
<dbReference type="InterPro" id="IPR017907">
    <property type="entry name" value="Znf_RING_CS"/>
</dbReference>
<dbReference type="Proteomes" id="UP000596742">
    <property type="component" value="Unassembled WGS sequence"/>
</dbReference>
<dbReference type="GO" id="GO:0008270">
    <property type="term" value="F:zinc ion binding"/>
    <property type="evidence" value="ECO:0007669"/>
    <property type="project" value="UniProtKB-KW"/>
</dbReference>